<organism evidence="1 2">
    <name type="scientific">Streptomyces graminofaciens</name>
    <dbReference type="NCBI Taxonomy" id="68212"/>
    <lineage>
        <taxon>Bacteria</taxon>
        <taxon>Bacillati</taxon>
        <taxon>Actinomycetota</taxon>
        <taxon>Actinomycetes</taxon>
        <taxon>Kitasatosporales</taxon>
        <taxon>Streptomycetaceae</taxon>
        <taxon>Streptomyces</taxon>
    </lineage>
</organism>
<dbReference type="Proteomes" id="UP001321542">
    <property type="component" value="Chromosome"/>
</dbReference>
<gene>
    <name evidence="1" type="ORF">SGFS_007690</name>
</gene>
<evidence type="ECO:0000313" key="2">
    <source>
        <dbReference type="Proteomes" id="UP001321542"/>
    </source>
</evidence>
<accession>A0ABN5V989</accession>
<proteinExistence type="predicted"/>
<keyword evidence="2" id="KW-1185">Reference proteome</keyword>
<name>A0ABN5V989_9ACTN</name>
<protein>
    <submittedName>
        <fullName evidence="1">Uncharacterized protein</fullName>
    </submittedName>
</protein>
<dbReference type="PROSITE" id="PS51318">
    <property type="entry name" value="TAT"/>
    <property type="match status" value="1"/>
</dbReference>
<reference evidence="1 2" key="1">
    <citation type="journal article" date="2010" name="ChemBioChem">
        <title>Cloning and characterization of the biosynthetic gene cluster of 16-membered macrolide antibiotic FD-891: involvement of a dual functional cytochrome P450 monooxygenase catalyzing epoxidation and hydroxylation.</title>
        <authorList>
            <person name="Kudo F."/>
            <person name="Motegi A."/>
            <person name="Mizoue K."/>
            <person name="Eguchi T."/>
        </authorList>
    </citation>
    <scope>NUCLEOTIDE SEQUENCE [LARGE SCALE GENOMIC DNA]</scope>
    <source>
        <strain evidence="1 2">A-8890</strain>
    </source>
</reference>
<dbReference type="InterPro" id="IPR006311">
    <property type="entry name" value="TAT_signal"/>
</dbReference>
<sequence>MTRLQVKDGSDDMHRRTLLGGVVAAAATPVISPTPAADATDGGGGQAAALRLSTSAYRRLDGSTPSRDLYDTVESHIRLIQSITRSANSDGDRTRLAAVGSEAASFAG</sequence>
<reference evidence="1 2" key="2">
    <citation type="journal article" date="2023" name="ChemBioChem">
        <title>Acyltransferase Domain Exchange between Two Independent Type I Polyketide Synthases in the Same Producer Strain of Macrolide Antibiotics.</title>
        <authorList>
            <person name="Kudo F."/>
            <person name="Kishikawa K."/>
            <person name="Tsuboi K."/>
            <person name="Kido T."/>
            <person name="Usui T."/>
            <person name="Hashimoto J."/>
            <person name="Shin-Ya K."/>
            <person name="Miyanaga A."/>
            <person name="Eguchi T."/>
        </authorList>
    </citation>
    <scope>NUCLEOTIDE SEQUENCE [LARGE SCALE GENOMIC DNA]</scope>
    <source>
        <strain evidence="1 2">A-8890</strain>
    </source>
</reference>
<evidence type="ECO:0000313" key="1">
    <source>
        <dbReference type="EMBL" id="BBC29475.1"/>
    </source>
</evidence>
<dbReference type="EMBL" id="AP018448">
    <property type="protein sequence ID" value="BBC29475.1"/>
    <property type="molecule type" value="Genomic_DNA"/>
</dbReference>